<gene>
    <name evidence="1" type="ORF">CR513_23540</name>
</gene>
<keyword evidence="2" id="KW-1185">Reference proteome</keyword>
<evidence type="ECO:0000313" key="1">
    <source>
        <dbReference type="EMBL" id="RDX94108.1"/>
    </source>
</evidence>
<protein>
    <submittedName>
        <fullName evidence="1">Uncharacterized protein</fullName>
    </submittedName>
</protein>
<feature type="non-terminal residue" evidence="1">
    <location>
        <position position="1"/>
    </location>
</feature>
<organism evidence="1 2">
    <name type="scientific">Mucuna pruriens</name>
    <name type="common">Velvet bean</name>
    <name type="synonym">Dolichos pruriens</name>
    <dbReference type="NCBI Taxonomy" id="157652"/>
    <lineage>
        <taxon>Eukaryota</taxon>
        <taxon>Viridiplantae</taxon>
        <taxon>Streptophyta</taxon>
        <taxon>Embryophyta</taxon>
        <taxon>Tracheophyta</taxon>
        <taxon>Spermatophyta</taxon>
        <taxon>Magnoliopsida</taxon>
        <taxon>eudicotyledons</taxon>
        <taxon>Gunneridae</taxon>
        <taxon>Pentapetalae</taxon>
        <taxon>rosids</taxon>
        <taxon>fabids</taxon>
        <taxon>Fabales</taxon>
        <taxon>Fabaceae</taxon>
        <taxon>Papilionoideae</taxon>
        <taxon>50 kb inversion clade</taxon>
        <taxon>NPAAA clade</taxon>
        <taxon>indigoferoid/millettioid clade</taxon>
        <taxon>Phaseoleae</taxon>
        <taxon>Mucuna</taxon>
    </lineage>
</organism>
<dbReference type="Proteomes" id="UP000257109">
    <property type="component" value="Unassembled WGS sequence"/>
</dbReference>
<dbReference type="EMBL" id="QJKJ01004454">
    <property type="protein sequence ID" value="RDX94108.1"/>
    <property type="molecule type" value="Genomic_DNA"/>
</dbReference>
<comment type="caution">
    <text evidence="1">The sequence shown here is derived from an EMBL/GenBank/DDBJ whole genome shotgun (WGS) entry which is preliminary data.</text>
</comment>
<reference evidence="1" key="1">
    <citation type="submission" date="2018-05" db="EMBL/GenBank/DDBJ databases">
        <title>Draft genome of Mucuna pruriens seed.</title>
        <authorList>
            <person name="Nnadi N.E."/>
            <person name="Vos R."/>
            <person name="Hasami M.H."/>
            <person name="Devisetty U.K."/>
            <person name="Aguiy J.C."/>
        </authorList>
    </citation>
    <scope>NUCLEOTIDE SEQUENCE [LARGE SCALE GENOMIC DNA]</scope>
    <source>
        <strain evidence="1">JCA_2017</strain>
    </source>
</reference>
<evidence type="ECO:0000313" key="2">
    <source>
        <dbReference type="Proteomes" id="UP000257109"/>
    </source>
</evidence>
<accession>A0A371GU80</accession>
<name>A0A371GU80_MUCPR</name>
<proteinExistence type="predicted"/>
<sequence length="66" mass="7732">MTFFARVFLEIDLNIHVVNMPILSWNVHREVNTKGCSLTQELVREHRPSLVILLETHCLFLAAMHF</sequence>
<dbReference type="AlphaFoldDB" id="A0A371GU80"/>